<feature type="compositionally biased region" description="Basic and acidic residues" evidence="1">
    <location>
        <begin position="1"/>
        <end position="10"/>
    </location>
</feature>
<dbReference type="InterPro" id="IPR012337">
    <property type="entry name" value="RNaseH-like_sf"/>
</dbReference>
<dbReference type="Gene3D" id="3.40.50.2300">
    <property type="match status" value="1"/>
</dbReference>
<dbReference type="PANTHER" id="PTHR22891">
    <property type="entry name" value="EUKARYOTIC TRANSLATION INITIATION FACTOR 2C"/>
    <property type="match status" value="1"/>
</dbReference>
<proteinExistence type="predicted"/>
<accession>A0A4Q4MMF8</accession>
<dbReference type="SUPFAM" id="SSF101690">
    <property type="entry name" value="PAZ domain"/>
    <property type="match status" value="1"/>
</dbReference>
<comment type="caution">
    <text evidence="3">The sequence shown here is derived from an EMBL/GenBank/DDBJ whole genome shotgun (WGS) entry which is preliminary data.</text>
</comment>
<name>A0A4Q4MMF8_9PLEO</name>
<feature type="domain" description="Piwi" evidence="2">
    <location>
        <begin position="655"/>
        <end position="942"/>
    </location>
</feature>
<dbReference type="SUPFAM" id="SSF53098">
    <property type="entry name" value="Ribonuclease H-like"/>
    <property type="match status" value="1"/>
</dbReference>
<dbReference type="PROSITE" id="PS50822">
    <property type="entry name" value="PIWI"/>
    <property type="match status" value="1"/>
</dbReference>
<dbReference type="EMBL" id="PDXA01000010">
    <property type="protein sequence ID" value="RYN54552.1"/>
    <property type="molecule type" value="Genomic_DNA"/>
</dbReference>
<sequence>MPPKSADKTQRVAIDTPNLGNVDDVPHPPPIDPPPKVRQDGICSKLHNEDASSTNGEIMVRSNYVQVSKIPQTLHAYTLKFTRPAKDQGRLEYNKRREIRDAFQALIKEDVLKFVARKVPYVTDFKTLWTTTPIDNVTKIGYVHNSKKFKYIQPNGKTIDNLRVELTYVDHLADIQQILQTKPLAKLPEYIRALNATVAQCIEEHQKQTGKEIDRIGANRFYVSNGYVEMRGELRAGRGYYTSIRPGTDGPLLNINPATSAFLPSIKVSDFIKGMGAVKDKRRYVSQLLQGATLKILYIRANYEGSEINYNSEAARLKVFTQFGDYDSRRQKFYELEDAVVGQPRRTKDSDLLGTTVHDYFTQKARISFPPEAGDGSFETWCVNVGKRVKMEGQNTNRSDDEIDEIMRDQSARGAQWIPACLLQIVPGQMVTTTLDSGHTSEMIRHALRLPAANFGLIEEEGLEIIGVKAENGQQPLASANFTVGKELIEVPATTLGQPILYFKNNPTSKRRKQKKQETTKMPELGHWSLRDVEFAETPSQLGKLHMLALSKCFDPAGTTSATESGLLQQAYTTFRRKLEDHGISIGNGTTAEESEGKVPPGAESAVKHLFNNIHQSTKDCSIILIPEKNYQLYATWKRHFDFSGRQVLFATGSKFIEKGSQNFMSNLALKVNMKFGGVSHHLNADTLDKLLGKKLNIKNNTIVLGADISHCGAGGKEGSPSVACVVGSVDNRFMSYPGSMRLQRGGQENIEHEHLKSMVKERLHAWRHAHDPVAWPTHMLFYRDGISESQFKYCIDHEISTIKDAYRELCDQDLQLTFVVCGKRHNTRFYATEESQTYPLNVNENDNRLNGNLKPGLLVTKVVTNPTPFNFFLQSHKALKGTARSAHYHVLEDGMNLGETALPELTMMLCYTFGRSTTGVSYAAPAYIADRLCERGRTYLREWNADPEMDPKFEMPSSEKDQNGKNVRVSQEEIDKAKADLAKLISVTPTLWGKYDKPVNFDEDSFLHGQEWLNPWHPILNDRNGMFWM</sequence>
<evidence type="ECO:0000256" key="1">
    <source>
        <dbReference type="SAM" id="MobiDB-lite"/>
    </source>
</evidence>
<reference evidence="4" key="1">
    <citation type="journal article" date="2019" name="bioRxiv">
        <title>Genomics, evolutionary history and diagnostics of the Alternaria alternata species group including apple and Asian pear pathotypes.</title>
        <authorList>
            <person name="Armitage A.D."/>
            <person name="Cockerton H.M."/>
            <person name="Sreenivasaprasad S."/>
            <person name="Woodhall J.W."/>
            <person name="Lane C.R."/>
            <person name="Harrison R.J."/>
            <person name="Clarkson J.P."/>
        </authorList>
    </citation>
    <scope>NUCLEOTIDE SEQUENCE [LARGE SCALE GENOMIC DNA]</scope>
    <source>
        <strain evidence="4">FERA 1082</strain>
    </source>
</reference>
<dbReference type="InterPro" id="IPR036085">
    <property type="entry name" value="PAZ_dom_sf"/>
</dbReference>
<dbReference type="InterPro" id="IPR003165">
    <property type="entry name" value="Piwi"/>
</dbReference>
<protein>
    <recommendedName>
        <fullName evidence="2">Piwi domain-containing protein</fullName>
    </recommendedName>
</protein>
<dbReference type="InterPro" id="IPR014811">
    <property type="entry name" value="ArgoL1"/>
</dbReference>
<organism evidence="3 4">
    <name type="scientific">Alternaria tenuissima</name>
    <dbReference type="NCBI Taxonomy" id="119927"/>
    <lineage>
        <taxon>Eukaryota</taxon>
        <taxon>Fungi</taxon>
        <taxon>Dikarya</taxon>
        <taxon>Ascomycota</taxon>
        <taxon>Pezizomycotina</taxon>
        <taxon>Dothideomycetes</taxon>
        <taxon>Pleosporomycetidae</taxon>
        <taxon>Pleosporales</taxon>
        <taxon>Pleosporineae</taxon>
        <taxon>Pleosporaceae</taxon>
        <taxon>Alternaria</taxon>
        <taxon>Alternaria sect. Alternaria</taxon>
        <taxon>Alternaria alternata complex</taxon>
    </lineage>
</organism>
<dbReference type="SMART" id="SM01163">
    <property type="entry name" value="DUF1785"/>
    <property type="match status" value="1"/>
</dbReference>
<evidence type="ECO:0000313" key="4">
    <source>
        <dbReference type="Proteomes" id="UP000292402"/>
    </source>
</evidence>
<evidence type="ECO:0000259" key="2">
    <source>
        <dbReference type="PROSITE" id="PS50822"/>
    </source>
</evidence>
<dbReference type="InterPro" id="IPR036397">
    <property type="entry name" value="RNaseH_sf"/>
</dbReference>
<dbReference type="AlphaFoldDB" id="A0A4Q4MMF8"/>
<dbReference type="Pfam" id="PF02171">
    <property type="entry name" value="Piwi"/>
    <property type="match status" value="1"/>
</dbReference>
<dbReference type="Proteomes" id="UP000292402">
    <property type="component" value="Unassembled WGS sequence"/>
</dbReference>
<evidence type="ECO:0000313" key="3">
    <source>
        <dbReference type="EMBL" id="RYN54552.1"/>
    </source>
</evidence>
<dbReference type="SMART" id="SM00950">
    <property type="entry name" value="Piwi"/>
    <property type="match status" value="1"/>
</dbReference>
<dbReference type="Gene3D" id="3.30.420.10">
    <property type="entry name" value="Ribonuclease H-like superfamily/Ribonuclease H"/>
    <property type="match status" value="1"/>
</dbReference>
<gene>
    <name evidence="3" type="ORF">AA0114_g3721</name>
</gene>
<feature type="region of interest" description="Disordered" evidence="1">
    <location>
        <begin position="1"/>
        <end position="35"/>
    </location>
</feature>
<dbReference type="GO" id="GO:0003676">
    <property type="term" value="F:nucleic acid binding"/>
    <property type="evidence" value="ECO:0007669"/>
    <property type="project" value="InterPro"/>
</dbReference>
<dbReference type="Pfam" id="PF08699">
    <property type="entry name" value="ArgoL1"/>
    <property type="match status" value="1"/>
</dbReference>